<evidence type="ECO:0000256" key="1">
    <source>
        <dbReference type="ARBA" id="ARBA00007768"/>
    </source>
</evidence>
<comment type="similarity">
    <text evidence="1 2">Belongs to the CutC family.</text>
</comment>
<dbReference type="PANTHER" id="PTHR12598">
    <property type="entry name" value="COPPER HOMEOSTASIS PROTEIN CUTC"/>
    <property type="match status" value="1"/>
</dbReference>
<name>A0A1X7KSE4_9SPHI</name>
<gene>
    <name evidence="2" type="primary">cutC</name>
    <name evidence="3" type="ORF">SAMN05660862_3109</name>
</gene>
<dbReference type="InterPro" id="IPR005627">
    <property type="entry name" value="CutC-like"/>
</dbReference>
<dbReference type="STRING" id="561061.SAMN05660862_3109"/>
<keyword evidence="4" id="KW-1185">Reference proteome</keyword>
<dbReference type="Gene3D" id="3.20.20.380">
    <property type="entry name" value="Copper homeostasis (CutC) domain"/>
    <property type="match status" value="1"/>
</dbReference>
<reference evidence="3 4" key="1">
    <citation type="submission" date="2017-04" db="EMBL/GenBank/DDBJ databases">
        <authorList>
            <person name="Afonso C.L."/>
            <person name="Miller P.J."/>
            <person name="Scott M.A."/>
            <person name="Spackman E."/>
            <person name="Goraichik I."/>
            <person name="Dimitrov K.M."/>
            <person name="Suarez D.L."/>
            <person name="Swayne D.E."/>
        </authorList>
    </citation>
    <scope>NUCLEOTIDE SEQUENCE [LARGE SCALE GENOMIC DNA]</scope>
    <source>
        <strain evidence="3 4">DSM 22418</strain>
    </source>
</reference>
<dbReference type="GO" id="GO:0005507">
    <property type="term" value="F:copper ion binding"/>
    <property type="evidence" value="ECO:0007669"/>
    <property type="project" value="TreeGrafter"/>
</dbReference>
<comment type="caution">
    <text evidence="2">Once thought to be involved in copper homeostasis, experiments in E.coli have shown this is not the case.</text>
</comment>
<evidence type="ECO:0000313" key="4">
    <source>
        <dbReference type="Proteomes" id="UP000192980"/>
    </source>
</evidence>
<dbReference type="GO" id="GO:0005737">
    <property type="term" value="C:cytoplasm"/>
    <property type="evidence" value="ECO:0007669"/>
    <property type="project" value="UniProtKB-SubCell"/>
</dbReference>
<organism evidence="3 4">
    <name type="scientific">Sphingobacterium psychroaquaticum</name>
    <dbReference type="NCBI Taxonomy" id="561061"/>
    <lineage>
        <taxon>Bacteria</taxon>
        <taxon>Pseudomonadati</taxon>
        <taxon>Bacteroidota</taxon>
        <taxon>Sphingobacteriia</taxon>
        <taxon>Sphingobacteriales</taxon>
        <taxon>Sphingobacteriaceae</taxon>
        <taxon>Sphingobacterium</taxon>
    </lineage>
</organism>
<dbReference type="InterPro" id="IPR036822">
    <property type="entry name" value="CutC-like_dom_sf"/>
</dbReference>
<comment type="subcellular location">
    <subcellularLocation>
        <location evidence="2">Cytoplasm</location>
    </subcellularLocation>
</comment>
<evidence type="ECO:0000313" key="3">
    <source>
        <dbReference type="EMBL" id="SMG43694.1"/>
    </source>
</evidence>
<keyword evidence="2" id="KW-0963">Cytoplasm</keyword>
<dbReference type="Pfam" id="PF03932">
    <property type="entry name" value="CutC"/>
    <property type="match status" value="1"/>
</dbReference>
<dbReference type="RefSeq" id="WP_085473816.1">
    <property type="nucleotide sequence ID" value="NZ_CP038029.1"/>
</dbReference>
<protein>
    <recommendedName>
        <fullName evidence="2">PF03932 family protein CutC</fullName>
    </recommendedName>
</protein>
<dbReference type="EMBL" id="FXAU01000006">
    <property type="protein sequence ID" value="SMG43694.1"/>
    <property type="molecule type" value="Genomic_DNA"/>
</dbReference>
<evidence type="ECO:0000256" key="2">
    <source>
        <dbReference type="HAMAP-Rule" id="MF_00795"/>
    </source>
</evidence>
<dbReference type="HAMAP" id="MF_00795">
    <property type="entry name" value="CutC"/>
    <property type="match status" value="1"/>
</dbReference>
<dbReference type="OrthoDB" id="9815677at2"/>
<accession>A0A1X7KSE4</accession>
<proteinExistence type="inferred from homology"/>
<dbReference type="FunFam" id="3.20.20.380:FF:000001">
    <property type="entry name" value="Copper homeostasis protein CutC"/>
    <property type="match status" value="1"/>
</dbReference>
<dbReference type="Proteomes" id="UP000192980">
    <property type="component" value="Unassembled WGS sequence"/>
</dbReference>
<dbReference type="SUPFAM" id="SSF110395">
    <property type="entry name" value="CutC-like"/>
    <property type="match status" value="1"/>
</dbReference>
<dbReference type="AlphaFoldDB" id="A0A1X7KSE4"/>
<sequence length="250" mass="27079">MTGKENHINGYKLEICSNSSYSALQAQLGGASRVELCQNLENGGTTPSYGQIMHTRSLLHIGVHVLIRPRGGDFVYSEDEFVEIKTDIAFCKEAGCDGVVIGILNPDGSVDADRCAELVALAKPMTTVFHRAFDRCRDPFESLETIIALGFDRILTSGLQVTAEEGKELLHHLIAKANGRIEIMPGSGVQESNIVDILATTGATSIHSSAKTVVASRMTYDNAPLIGMNEDTWTTDREKVKVLASLLQTI</sequence>
<dbReference type="PANTHER" id="PTHR12598:SF0">
    <property type="entry name" value="COPPER HOMEOSTASIS PROTEIN CUTC HOMOLOG"/>
    <property type="match status" value="1"/>
</dbReference>